<keyword evidence="4" id="KW-0804">Transcription</keyword>
<name>A0A1D1XJ09_9ARAE</name>
<dbReference type="PANTHER" id="PTHR31194:SF189">
    <property type="entry name" value="AP2_ERF DOMAIN-CONTAINING PROTEIN"/>
    <property type="match status" value="1"/>
</dbReference>
<keyword evidence="5" id="KW-0539">Nucleus</keyword>
<dbReference type="AlphaFoldDB" id="A0A1D1XJ09"/>
<feature type="compositionally biased region" description="Polar residues" evidence="7">
    <location>
        <begin position="151"/>
        <end position="167"/>
    </location>
</feature>
<evidence type="ECO:0000256" key="3">
    <source>
        <dbReference type="ARBA" id="ARBA00023125"/>
    </source>
</evidence>
<dbReference type="GO" id="GO:0003700">
    <property type="term" value="F:DNA-binding transcription factor activity"/>
    <property type="evidence" value="ECO:0007669"/>
    <property type="project" value="InterPro"/>
</dbReference>
<dbReference type="SMART" id="SM00380">
    <property type="entry name" value="AP2"/>
    <property type="match status" value="1"/>
</dbReference>
<dbReference type="Pfam" id="PF00847">
    <property type="entry name" value="AP2"/>
    <property type="match status" value="1"/>
</dbReference>
<dbReference type="Gene3D" id="3.30.730.10">
    <property type="entry name" value="AP2/ERF domain"/>
    <property type="match status" value="1"/>
</dbReference>
<dbReference type="FunFam" id="3.30.730.10:FF:000005">
    <property type="entry name" value="ethylene-responsive transcription factor RAP2-11"/>
    <property type="match status" value="1"/>
</dbReference>
<reference evidence="9" key="1">
    <citation type="submission" date="2015-07" db="EMBL/GenBank/DDBJ databases">
        <title>Transcriptome Assembly of Anthurium amnicola.</title>
        <authorList>
            <person name="Suzuki J."/>
        </authorList>
    </citation>
    <scope>NUCLEOTIDE SEQUENCE</scope>
</reference>
<evidence type="ECO:0000313" key="9">
    <source>
        <dbReference type="EMBL" id="JAT42380.1"/>
    </source>
</evidence>
<dbReference type="EMBL" id="GDJX01025556">
    <property type="protein sequence ID" value="JAT42380.1"/>
    <property type="molecule type" value="Transcribed_RNA"/>
</dbReference>
<sequence length="209" mass="22442">MGGDGGGTVVREEGGKFIGVRQRPSGRWVAEIKDSLHKVRFWLGTFDSPEDAARAYDHAARNLRGPNARTNFHYSSSSSSSADVDTGISVLPPFSFEDESEPPEGLVGLLRTKLFGSPPSRRPRDTTTVEVEEKKRTAEPRAVAGAAVRVLNSSSINMTQLHSSSGMDHQEPPVSCHPSRANQSGGGQPWSPPRTKKKTKLHAGAGPTS</sequence>
<dbReference type="PROSITE" id="PS51032">
    <property type="entry name" value="AP2_ERF"/>
    <property type="match status" value="1"/>
</dbReference>
<feature type="compositionally biased region" description="Basic and acidic residues" evidence="7">
    <location>
        <begin position="122"/>
        <end position="139"/>
    </location>
</feature>
<feature type="region of interest" description="Disordered" evidence="7">
    <location>
        <begin position="113"/>
        <end position="209"/>
    </location>
</feature>
<evidence type="ECO:0000256" key="1">
    <source>
        <dbReference type="ARBA" id="ARBA00004123"/>
    </source>
</evidence>
<keyword evidence="3" id="KW-0238">DNA-binding</keyword>
<accession>A0A1D1XJ09</accession>
<comment type="subcellular location">
    <subcellularLocation>
        <location evidence="1">Nucleus</location>
    </subcellularLocation>
</comment>
<evidence type="ECO:0000256" key="2">
    <source>
        <dbReference type="ARBA" id="ARBA00023015"/>
    </source>
</evidence>
<dbReference type="SUPFAM" id="SSF54171">
    <property type="entry name" value="DNA-binding domain"/>
    <property type="match status" value="1"/>
</dbReference>
<evidence type="ECO:0000256" key="6">
    <source>
        <dbReference type="ARBA" id="ARBA00024343"/>
    </source>
</evidence>
<proteinExistence type="inferred from homology"/>
<dbReference type="PRINTS" id="PR00367">
    <property type="entry name" value="ETHRSPELEMNT"/>
</dbReference>
<evidence type="ECO:0000256" key="4">
    <source>
        <dbReference type="ARBA" id="ARBA00023163"/>
    </source>
</evidence>
<organism evidence="9">
    <name type="scientific">Anthurium amnicola</name>
    <dbReference type="NCBI Taxonomy" id="1678845"/>
    <lineage>
        <taxon>Eukaryota</taxon>
        <taxon>Viridiplantae</taxon>
        <taxon>Streptophyta</taxon>
        <taxon>Embryophyta</taxon>
        <taxon>Tracheophyta</taxon>
        <taxon>Spermatophyta</taxon>
        <taxon>Magnoliopsida</taxon>
        <taxon>Liliopsida</taxon>
        <taxon>Araceae</taxon>
        <taxon>Pothoideae</taxon>
        <taxon>Potheae</taxon>
        <taxon>Anthurium</taxon>
    </lineage>
</organism>
<dbReference type="InterPro" id="IPR036955">
    <property type="entry name" value="AP2/ERF_dom_sf"/>
</dbReference>
<dbReference type="InterPro" id="IPR016177">
    <property type="entry name" value="DNA-bd_dom_sf"/>
</dbReference>
<comment type="similarity">
    <text evidence="6">Belongs to the AP2/ERF transcription factor family. ERF subfamily.</text>
</comment>
<dbReference type="GO" id="GO:0005634">
    <property type="term" value="C:nucleus"/>
    <property type="evidence" value="ECO:0007669"/>
    <property type="project" value="UniProtKB-SubCell"/>
</dbReference>
<evidence type="ECO:0000256" key="7">
    <source>
        <dbReference type="SAM" id="MobiDB-lite"/>
    </source>
</evidence>
<keyword evidence="2" id="KW-0805">Transcription regulation</keyword>
<protein>
    <submittedName>
        <fullName evidence="9">Ethylene-responsive transcription factor RAP2-11</fullName>
    </submittedName>
</protein>
<dbReference type="InterPro" id="IPR001471">
    <property type="entry name" value="AP2/ERF_dom"/>
</dbReference>
<feature type="domain" description="AP2/ERF" evidence="8">
    <location>
        <begin position="16"/>
        <end position="73"/>
    </location>
</feature>
<evidence type="ECO:0000259" key="8">
    <source>
        <dbReference type="PROSITE" id="PS51032"/>
    </source>
</evidence>
<dbReference type="GO" id="GO:0003677">
    <property type="term" value="F:DNA binding"/>
    <property type="evidence" value="ECO:0007669"/>
    <property type="project" value="UniProtKB-KW"/>
</dbReference>
<dbReference type="InterPro" id="IPR050913">
    <property type="entry name" value="AP2/ERF_ERF"/>
</dbReference>
<dbReference type="CDD" id="cd00018">
    <property type="entry name" value="AP2"/>
    <property type="match status" value="1"/>
</dbReference>
<gene>
    <name evidence="9" type="primary">RAP2-11_1</name>
    <name evidence="9" type="ORF">g.46891</name>
</gene>
<dbReference type="PANTHER" id="PTHR31194">
    <property type="entry name" value="SHN SHINE , DNA BINDING / TRANSCRIPTION FACTOR"/>
    <property type="match status" value="1"/>
</dbReference>
<evidence type="ECO:0000256" key="5">
    <source>
        <dbReference type="ARBA" id="ARBA00023242"/>
    </source>
</evidence>